<dbReference type="GO" id="GO:0006075">
    <property type="term" value="P:(1-&gt;3)-beta-D-glucan biosynthetic process"/>
    <property type="evidence" value="ECO:0007669"/>
    <property type="project" value="InterPro"/>
</dbReference>
<protein>
    <recommendedName>
        <fullName evidence="2">Glycosyl transferase 48 domain-containing protein</fullName>
    </recommendedName>
</protein>
<sequence length="319" mass="36025">MMYYREALILQCFLEYAGDNAIFSGFWTTDFQDKDKKGLFEYAQALADLKFTYVVSCQVYGAQKKSKNPKERSSYTNILGLMLENLAVRVAYIDEVEEAKEGKSQKVYYPVLVKGGEKYDEEVYRIKLSGLPVEIGEGKPENQNHAIIFTRGEALQTIDMNQCETMPEPGNNPTSRKNGSFLELLPAVRFVDDTNPEEIEITTPAFNEANFERVERLIKGCCLREQNIEKGVMEKANRNRANKNTDPRVASGGETGAGWERRSSGRQDRDREREKEGWSLTRVSDAVGSDLRPMVMVARRSWRGALGLAEVRDVASGEG</sequence>
<dbReference type="STRING" id="3818.A0A445AQN8"/>
<dbReference type="InterPro" id="IPR003440">
    <property type="entry name" value="Glyco_trans_48_dom"/>
</dbReference>
<dbReference type="GO" id="GO:0005886">
    <property type="term" value="C:plasma membrane"/>
    <property type="evidence" value="ECO:0007669"/>
    <property type="project" value="TreeGrafter"/>
</dbReference>
<dbReference type="GO" id="GO:0000148">
    <property type="term" value="C:1,3-beta-D-glucan synthase complex"/>
    <property type="evidence" value="ECO:0007669"/>
    <property type="project" value="InterPro"/>
</dbReference>
<feature type="region of interest" description="Disordered" evidence="1">
    <location>
        <begin position="234"/>
        <end position="280"/>
    </location>
</feature>
<dbReference type="EMBL" id="SDMP01000011">
    <property type="protein sequence ID" value="RYR28694.1"/>
    <property type="molecule type" value="Genomic_DNA"/>
</dbReference>
<dbReference type="PANTHER" id="PTHR12741:SF16">
    <property type="entry name" value="CALLOSE SYNTHASE 7"/>
    <property type="match status" value="1"/>
</dbReference>
<organism evidence="3 4">
    <name type="scientific">Arachis hypogaea</name>
    <name type="common">Peanut</name>
    <dbReference type="NCBI Taxonomy" id="3818"/>
    <lineage>
        <taxon>Eukaryota</taxon>
        <taxon>Viridiplantae</taxon>
        <taxon>Streptophyta</taxon>
        <taxon>Embryophyta</taxon>
        <taxon>Tracheophyta</taxon>
        <taxon>Spermatophyta</taxon>
        <taxon>Magnoliopsida</taxon>
        <taxon>eudicotyledons</taxon>
        <taxon>Gunneridae</taxon>
        <taxon>Pentapetalae</taxon>
        <taxon>rosids</taxon>
        <taxon>fabids</taxon>
        <taxon>Fabales</taxon>
        <taxon>Fabaceae</taxon>
        <taxon>Papilionoideae</taxon>
        <taxon>50 kb inversion clade</taxon>
        <taxon>dalbergioids sensu lato</taxon>
        <taxon>Dalbergieae</taxon>
        <taxon>Pterocarpus clade</taxon>
        <taxon>Arachis</taxon>
    </lineage>
</organism>
<reference evidence="3 4" key="1">
    <citation type="submission" date="2019-01" db="EMBL/GenBank/DDBJ databases">
        <title>Sequencing of cultivated peanut Arachis hypogaea provides insights into genome evolution and oil improvement.</title>
        <authorList>
            <person name="Chen X."/>
        </authorList>
    </citation>
    <scope>NUCLEOTIDE SEQUENCE [LARGE SCALE GENOMIC DNA]</scope>
    <source>
        <strain evidence="4">cv. Fuhuasheng</strain>
        <tissue evidence="3">Leaves</tissue>
    </source>
</reference>
<dbReference type="GO" id="GO:0003843">
    <property type="term" value="F:1,3-beta-D-glucan synthase activity"/>
    <property type="evidence" value="ECO:0007669"/>
    <property type="project" value="InterPro"/>
</dbReference>
<evidence type="ECO:0000313" key="4">
    <source>
        <dbReference type="Proteomes" id="UP000289738"/>
    </source>
</evidence>
<gene>
    <name evidence="3" type="ORF">Ahy_B01g052850</name>
</gene>
<dbReference type="Proteomes" id="UP000289738">
    <property type="component" value="Chromosome B01"/>
</dbReference>
<accession>A0A445AQN8</accession>
<evidence type="ECO:0000313" key="3">
    <source>
        <dbReference type="EMBL" id="RYR28694.1"/>
    </source>
</evidence>
<feature type="compositionally biased region" description="Basic and acidic residues" evidence="1">
    <location>
        <begin position="259"/>
        <end position="277"/>
    </location>
</feature>
<dbReference type="PANTHER" id="PTHR12741">
    <property type="entry name" value="LYST-INTERACTING PROTEIN LIP5 DOPAMINE RESPONSIVE PROTEIN DRG-1"/>
    <property type="match status" value="1"/>
</dbReference>
<feature type="domain" description="Glycosyl transferase 48" evidence="2">
    <location>
        <begin position="1"/>
        <end position="164"/>
    </location>
</feature>
<evidence type="ECO:0000259" key="2">
    <source>
        <dbReference type="Pfam" id="PF02364"/>
    </source>
</evidence>
<evidence type="ECO:0000256" key="1">
    <source>
        <dbReference type="SAM" id="MobiDB-lite"/>
    </source>
</evidence>
<name>A0A445AQN8_ARAHY</name>
<comment type="caution">
    <text evidence="3">The sequence shown here is derived from an EMBL/GenBank/DDBJ whole genome shotgun (WGS) entry which is preliminary data.</text>
</comment>
<proteinExistence type="predicted"/>
<keyword evidence="4" id="KW-1185">Reference proteome</keyword>
<dbReference type="AlphaFoldDB" id="A0A445AQN8"/>
<dbReference type="Pfam" id="PF02364">
    <property type="entry name" value="Glucan_synthase"/>
    <property type="match status" value="1"/>
</dbReference>